<comment type="caution">
    <text evidence="1">The sequence shown here is derived from an EMBL/GenBank/DDBJ whole genome shotgun (WGS) entry which is preliminary data.</text>
</comment>
<accession>A0A0P9CSU3</accession>
<dbReference type="Gene3D" id="3.30.2310.20">
    <property type="entry name" value="RelE-like"/>
    <property type="match status" value="1"/>
</dbReference>
<dbReference type="Proteomes" id="UP000050509">
    <property type="component" value="Unassembled WGS sequence"/>
</dbReference>
<evidence type="ECO:0000313" key="1">
    <source>
        <dbReference type="EMBL" id="KPV48711.1"/>
    </source>
</evidence>
<dbReference type="InterPro" id="IPR035093">
    <property type="entry name" value="RelE/ParE_toxin_dom_sf"/>
</dbReference>
<evidence type="ECO:0008006" key="3">
    <source>
        <dbReference type="Google" id="ProtNLM"/>
    </source>
</evidence>
<keyword evidence="2" id="KW-1185">Reference proteome</keyword>
<reference evidence="1 2" key="1">
    <citation type="submission" date="2015-09" db="EMBL/GenBank/DDBJ databases">
        <title>Draft genome sequence of Kouleothrix aurantiaca JCM 19913.</title>
        <authorList>
            <person name="Hemp J."/>
        </authorList>
    </citation>
    <scope>NUCLEOTIDE SEQUENCE [LARGE SCALE GENOMIC DNA]</scope>
    <source>
        <strain evidence="1 2">COM-B</strain>
    </source>
</reference>
<dbReference type="SUPFAM" id="SSF143011">
    <property type="entry name" value="RelE-like"/>
    <property type="match status" value="1"/>
</dbReference>
<protein>
    <recommendedName>
        <fullName evidence="3">Addiction module toxin RelE</fullName>
    </recommendedName>
</protein>
<dbReference type="AlphaFoldDB" id="A0A0P9CSU3"/>
<gene>
    <name evidence="1" type="ORF">SE17_36610</name>
</gene>
<dbReference type="EMBL" id="LJCR01002452">
    <property type="protein sequence ID" value="KPV48711.1"/>
    <property type="molecule type" value="Genomic_DNA"/>
</dbReference>
<proteinExistence type="predicted"/>
<evidence type="ECO:0000313" key="2">
    <source>
        <dbReference type="Proteomes" id="UP000050509"/>
    </source>
</evidence>
<sequence>MPEPHRFTIIYAPVTKIHLRAIEAKHYSLIRTTIEQQLAFEAATETRNRKPLKRPVIFMATWEIRFGPQNQFRVFYDVDLDQSTVLILAIGTKHGNRVHIGGEEIEL</sequence>
<organism evidence="1 2">
    <name type="scientific">Kouleothrix aurantiaca</name>
    <dbReference type="NCBI Taxonomy" id="186479"/>
    <lineage>
        <taxon>Bacteria</taxon>
        <taxon>Bacillati</taxon>
        <taxon>Chloroflexota</taxon>
        <taxon>Chloroflexia</taxon>
        <taxon>Chloroflexales</taxon>
        <taxon>Roseiflexineae</taxon>
        <taxon>Roseiflexaceae</taxon>
        <taxon>Kouleothrix</taxon>
    </lineage>
</organism>
<name>A0A0P9CSU3_9CHLR</name>